<dbReference type="Proteomes" id="UP000053523">
    <property type="component" value="Unassembled WGS sequence"/>
</dbReference>
<evidence type="ECO:0000256" key="2">
    <source>
        <dbReference type="ARBA" id="ARBA00005417"/>
    </source>
</evidence>
<keyword evidence="4" id="KW-1003">Cell membrane</keyword>
<dbReference type="SMART" id="SM00382">
    <property type="entry name" value="AAA"/>
    <property type="match status" value="1"/>
</dbReference>
<dbReference type="PROSITE" id="PS50893">
    <property type="entry name" value="ABC_TRANSPORTER_2"/>
    <property type="match status" value="1"/>
</dbReference>
<gene>
    <name evidence="9" type="ORF">AL503_007420</name>
</gene>
<dbReference type="InterPro" id="IPR015856">
    <property type="entry name" value="ABC_transpr_CbiO/EcfA_su"/>
</dbReference>
<name>A0A2K0A6H9_STAHA</name>
<keyword evidence="6 9" id="KW-0067">ATP-binding</keyword>
<accession>A0A2K0A6H9</accession>
<dbReference type="InterPro" id="IPR027417">
    <property type="entry name" value="P-loop_NTPase"/>
</dbReference>
<dbReference type="Gene3D" id="3.40.50.300">
    <property type="entry name" value="P-loop containing nucleotide triphosphate hydrolases"/>
    <property type="match status" value="1"/>
</dbReference>
<comment type="similarity">
    <text evidence="2">Belongs to the ABC transporter superfamily.</text>
</comment>
<dbReference type="Pfam" id="PF00005">
    <property type="entry name" value="ABC_tran"/>
    <property type="match status" value="1"/>
</dbReference>
<keyword evidence="7" id="KW-0472">Membrane</keyword>
<evidence type="ECO:0000313" key="9">
    <source>
        <dbReference type="EMBL" id="PNN20619.1"/>
    </source>
</evidence>
<dbReference type="InterPro" id="IPR003593">
    <property type="entry name" value="AAA+_ATPase"/>
</dbReference>
<comment type="caution">
    <text evidence="9">The sequence shown here is derived from an EMBL/GenBank/DDBJ whole genome shotgun (WGS) entry which is preliminary data.</text>
</comment>
<evidence type="ECO:0000256" key="5">
    <source>
        <dbReference type="ARBA" id="ARBA00022741"/>
    </source>
</evidence>
<dbReference type="CDD" id="cd03225">
    <property type="entry name" value="ABC_cobalt_CbiO_domain1"/>
    <property type="match status" value="1"/>
</dbReference>
<dbReference type="AlphaFoldDB" id="A0A2K0A6H9"/>
<dbReference type="GO" id="GO:0016887">
    <property type="term" value="F:ATP hydrolysis activity"/>
    <property type="evidence" value="ECO:0007669"/>
    <property type="project" value="InterPro"/>
</dbReference>
<dbReference type="EMBL" id="LORN02000015">
    <property type="protein sequence ID" value="PNN20619.1"/>
    <property type="molecule type" value="Genomic_DNA"/>
</dbReference>
<evidence type="ECO:0000256" key="3">
    <source>
        <dbReference type="ARBA" id="ARBA00022448"/>
    </source>
</evidence>
<dbReference type="GO" id="GO:0022857">
    <property type="term" value="F:transmembrane transporter activity"/>
    <property type="evidence" value="ECO:0007669"/>
    <property type="project" value="UniProtKB-ARBA"/>
</dbReference>
<evidence type="ECO:0000313" key="10">
    <source>
        <dbReference type="Proteomes" id="UP000053523"/>
    </source>
</evidence>
<dbReference type="InterPro" id="IPR003439">
    <property type="entry name" value="ABC_transporter-like_ATP-bd"/>
</dbReference>
<sequence>MLISMNNVHRYRRGKHILNGIDWNIKKGDKWILYGLNGAGKTTLLNILNAYDSITSGNIVLFSMTPGMVGYSADNVRQHIGFISNKLTNQFQDGEHVIDVVLSGYFKSIGLYKTFNHQQLLEAQKLLKLVGMAEFENEYLGYLSTGQQQRVMIARALISNPELLILDEPASGLDYLARETLLEVLETLSHERPEITIIYVTHFIEEIIPIFDKIFILSKGMNFAQGKIDDVLTNKTMSSLFNKNVEVVNYKNRFSLHMIG</sequence>
<dbReference type="InterPro" id="IPR050086">
    <property type="entry name" value="MetN_ABC_transporter-like"/>
</dbReference>
<evidence type="ECO:0000256" key="7">
    <source>
        <dbReference type="ARBA" id="ARBA00023136"/>
    </source>
</evidence>
<feature type="domain" description="ABC transporter" evidence="8">
    <location>
        <begin position="3"/>
        <end position="244"/>
    </location>
</feature>
<evidence type="ECO:0000259" key="8">
    <source>
        <dbReference type="PROSITE" id="PS50893"/>
    </source>
</evidence>
<reference evidence="9 10" key="1">
    <citation type="submission" date="2017-12" db="EMBL/GenBank/DDBJ databases">
        <title>FDA dAtabase for Regulatory Grade micrObial Sequences (FDA-ARGOS): Supporting development and validation of Infectious Disease Dx tests.</title>
        <authorList>
            <person name="Hoffmann M."/>
            <person name="Allard M."/>
            <person name="Evans P."/>
            <person name="Brown E."/>
            <person name="Tallon L."/>
            <person name="Sadzewicz L."/>
            <person name="Sengamalay N."/>
            <person name="Ott S."/>
            <person name="Godinez A."/>
            <person name="Nagaraj S."/>
            <person name="Vavikolanu K."/>
            <person name="Aluvathingal J."/>
            <person name="Nadendla S."/>
            <person name="Sichtig H."/>
        </authorList>
    </citation>
    <scope>NUCLEOTIDE SEQUENCE [LARGE SCALE GENOMIC DNA]</scope>
    <source>
        <strain evidence="9 10">FDAARGOS_148</strain>
    </source>
</reference>
<dbReference type="RefSeq" id="WP_037551872.1">
    <property type="nucleotide sequence ID" value="NZ_JBBLSD010000009.1"/>
</dbReference>
<dbReference type="SUPFAM" id="SSF52540">
    <property type="entry name" value="P-loop containing nucleoside triphosphate hydrolases"/>
    <property type="match status" value="1"/>
</dbReference>
<keyword evidence="5" id="KW-0547">Nucleotide-binding</keyword>
<keyword evidence="3" id="KW-0813">Transport</keyword>
<comment type="subcellular location">
    <subcellularLocation>
        <location evidence="1">Cell membrane</location>
        <topology evidence="1">Peripheral membrane protein</topology>
    </subcellularLocation>
</comment>
<evidence type="ECO:0000256" key="1">
    <source>
        <dbReference type="ARBA" id="ARBA00004202"/>
    </source>
</evidence>
<dbReference type="GO" id="GO:0005524">
    <property type="term" value="F:ATP binding"/>
    <property type="evidence" value="ECO:0007669"/>
    <property type="project" value="UniProtKB-KW"/>
</dbReference>
<dbReference type="PANTHER" id="PTHR43166">
    <property type="entry name" value="AMINO ACID IMPORT ATP-BINDING PROTEIN"/>
    <property type="match status" value="1"/>
</dbReference>
<evidence type="ECO:0000256" key="4">
    <source>
        <dbReference type="ARBA" id="ARBA00022475"/>
    </source>
</evidence>
<dbReference type="PANTHER" id="PTHR43166:SF9">
    <property type="entry name" value="GLUTAMATE_ASPARTATE IMPORT ATP-BINDING PROTEIN GLTL"/>
    <property type="match status" value="1"/>
</dbReference>
<protein>
    <submittedName>
        <fullName evidence="9">ABC transporter ATP-binding protein</fullName>
    </submittedName>
</protein>
<evidence type="ECO:0000256" key="6">
    <source>
        <dbReference type="ARBA" id="ARBA00022840"/>
    </source>
</evidence>
<proteinExistence type="inferred from homology"/>
<organism evidence="9 10">
    <name type="scientific">Staphylococcus haemolyticus</name>
    <dbReference type="NCBI Taxonomy" id="1283"/>
    <lineage>
        <taxon>Bacteria</taxon>
        <taxon>Bacillati</taxon>
        <taxon>Bacillota</taxon>
        <taxon>Bacilli</taxon>
        <taxon>Bacillales</taxon>
        <taxon>Staphylococcaceae</taxon>
        <taxon>Staphylococcus</taxon>
    </lineage>
</organism>
<dbReference type="GO" id="GO:0005886">
    <property type="term" value="C:plasma membrane"/>
    <property type="evidence" value="ECO:0007669"/>
    <property type="project" value="UniProtKB-SubCell"/>
</dbReference>